<dbReference type="STRING" id="1217721.HY57_11270"/>
<protein>
    <submittedName>
        <fullName evidence="1">Uncharacterized protein</fullName>
    </submittedName>
</protein>
<accession>A0A075K0X0</accession>
<evidence type="ECO:0000313" key="2">
    <source>
        <dbReference type="Proteomes" id="UP000027987"/>
    </source>
</evidence>
<dbReference type="EMBL" id="CP008884">
    <property type="protein sequence ID" value="AIF47804.1"/>
    <property type="molecule type" value="Genomic_DNA"/>
</dbReference>
<sequence length="65" mass="7123">MNAPQDANPSLSPSDIETYASYVPGMDAARYYDSQAADLQAAARRRWPLLADVLYPHDAGPGRQE</sequence>
<dbReference type="Proteomes" id="UP000027987">
    <property type="component" value="Chromosome"/>
</dbReference>
<name>A0A075K0X0_9GAMM</name>
<dbReference type="RefSeq" id="WP_019466933.1">
    <property type="nucleotide sequence ID" value="NZ_ALOY01000180.1"/>
</dbReference>
<organism evidence="1 2">
    <name type="scientific">Dyella japonica A8</name>
    <dbReference type="NCBI Taxonomy" id="1217721"/>
    <lineage>
        <taxon>Bacteria</taxon>
        <taxon>Pseudomonadati</taxon>
        <taxon>Pseudomonadota</taxon>
        <taxon>Gammaproteobacteria</taxon>
        <taxon>Lysobacterales</taxon>
        <taxon>Rhodanobacteraceae</taxon>
        <taxon>Dyella</taxon>
    </lineage>
</organism>
<dbReference type="HOGENOM" id="CLU_2842765_0_0_6"/>
<evidence type="ECO:0000313" key="1">
    <source>
        <dbReference type="EMBL" id="AIF47804.1"/>
    </source>
</evidence>
<dbReference type="AlphaFoldDB" id="A0A075K0X0"/>
<proteinExistence type="predicted"/>
<gene>
    <name evidence="1" type="ORF">HY57_11270</name>
</gene>
<keyword evidence="2" id="KW-1185">Reference proteome</keyword>
<reference evidence="1 2" key="1">
    <citation type="submission" date="2014-07" db="EMBL/GenBank/DDBJ databases">
        <title>Complete Genome Sequence of Dyella japonica Strain A8 Isolated from Malaysian Tropical Soil.</title>
        <authorList>
            <person name="Hui R.K.H."/>
            <person name="Chen J.-W."/>
            <person name="Chan K.-G."/>
            <person name="Leung F.C.C."/>
        </authorList>
    </citation>
    <scope>NUCLEOTIDE SEQUENCE [LARGE SCALE GENOMIC DNA]</scope>
    <source>
        <strain evidence="1 2">A8</strain>
    </source>
</reference>
<dbReference type="OrthoDB" id="9111917at2"/>
<dbReference type="KEGG" id="dja:HY57_11270"/>
<dbReference type="PATRIC" id="fig|1217721.7.peg.2330"/>